<dbReference type="EMBL" id="UZAF01023486">
    <property type="protein sequence ID" value="VDO90187.1"/>
    <property type="molecule type" value="Genomic_DNA"/>
</dbReference>
<evidence type="ECO:0000313" key="3">
    <source>
        <dbReference type="Proteomes" id="UP000268014"/>
    </source>
</evidence>
<dbReference type="WBParaSite" id="HPLM_0002148801-mRNA-1">
    <property type="protein sequence ID" value="HPLM_0002148801-mRNA-1"/>
    <property type="gene ID" value="HPLM_0002148801"/>
</dbReference>
<gene>
    <name evidence="2" type="ORF">HPLM_LOCUS21477</name>
</gene>
<evidence type="ECO:0000313" key="4">
    <source>
        <dbReference type="WBParaSite" id="HPLM_0002148801-mRNA-1"/>
    </source>
</evidence>
<evidence type="ECO:0000256" key="1">
    <source>
        <dbReference type="SAM" id="MobiDB-lite"/>
    </source>
</evidence>
<feature type="region of interest" description="Disordered" evidence="1">
    <location>
        <begin position="73"/>
        <end position="156"/>
    </location>
</feature>
<accession>A0A0N4XAU3</accession>
<organism evidence="4">
    <name type="scientific">Haemonchus placei</name>
    <name type="common">Barber's pole worm</name>
    <dbReference type="NCBI Taxonomy" id="6290"/>
    <lineage>
        <taxon>Eukaryota</taxon>
        <taxon>Metazoa</taxon>
        <taxon>Ecdysozoa</taxon>
        <taxon>Nematoda</taxon>
        <taxon>Chromadorea</taxon>
        <taxon>Rhabditida</taxon>
        <taxon>Rhabditina</taxon>
        <taxon>Rhabditomorpha</taxon>
        <taxon>Strongyloidea</taxon>
        <taxon>Trichostrongylidae</taxon>
        <taxon>Haemonchus</taxon>
    </lineage>
</organism>
<reference evidence="2 3" key="2">
    <citation type="submission" date="2018-11" db="EMBL/GenBank/DDBJ databases">
        <authorList>
            <consortium name="Pathogen Informatics"/>
        </authorList>
    </citation>
    <scope>NUCLEOTIDE SEQUENCE [LARGE SCALE GENOMIC DNA]</scope>
    <source>
        <strain evidence="2 3">MHpl1</strain>
    </source>
</reference>
<reference evidence="4" key="1">
    <citation type="submission" date="2017-02" db="UniProtKB">
        <authorList>
            <consortium name="WormBaseParasite"/>
        </authorList>
    </citation>
    <scope>IDENTIFICATION</scope>
</reference>
<name>A0A0N4XAU3_HAEPC</name>
<dbReference type="Proteomes" id="UP000268014">
    <property type="component" value="Unassembled WGS sequence"/>
</dbReference>
<dbReference type="OrthoDB" id="10417615at2759"/>
<protein>
    <submittedName>
        <fullName evidence="4">CCHC-type domain-containing protein</fullName>
    </submittedName>
</protein>
<keyword evidence="3" id="KW-1185">Reference proteome</keyword>
<evidence type="ECO:0000313" key="2">
    <source>
        <dbReference type="EMBL" id="VDO90187.1"/>
    </source>
</evidence>
<sequence length="255" mass="28597">MNSITLSHKPAQFHHGLRTRDLHTDSLVVARQLIRTADEYLQTSTLDRRLQEEARRASSHTGRAVQRPLRTMTIPHMGPGECTPRSQSAAELRVSPEAGRESTLSSRVGGEHSGLGKRRHNTDDTMRGTEPPSMRPRYDPRPGPVTHSLSQRSVEHAPTQPNTYFRFLVCCAPPEDIEACVFCGSEAHFSTDCDHYPYLSDGAHRAESFGICCNCIKQHYGSCIARTWTCTWTRILQGPLEHMQAGRPPQVILYP</sequence>
<dbReference type="AlphaFoldDB" id="A0A0N4XAU3"/>
<proteinExistence type="predicted"/>